<keyword evidence="2" id="KW-1185">Reference proteome</keyword>
<name>A0A0C3B770_SERVB</name>
<dbReference type="Proteomes" id="UP000054097">
    <property type="component" value="Unassembled WGS sequence"/>
</dbReference>
<evidence type="ECO:0000313" key="2">
    <source>
        <dbReference type="Proteomes" id="UP000054097"/>
    </source>
</evidence>
<protein>
    <recommendedName>
        <fullName evidence="3">F-box domain-containing protein</fullName>
    </recommendedName>
</protein>
<reference evidence="2" key="2">
    <citation type="submission" date="2015-01" db="EMBL/GenBank/DDBJ databases">
        <title>Evolutionary Origins and Diversification of the Mycorrhizal Mutualists.</title>
        <authorList>
            <consortium name="DOE Joint Genome Institute"/>
            <consortium name="Mycorrhizal Genomics Consortium"/>
            <person name="Kohler A."/>
            <person name="Kuo A."/>
            <person name="Nagy L.G."/>
            <person name="Floudas D."/>
            <person name="Copeland A."/>
            <person name="Barry K.W."/>
            <person name="Cichocki N."/>
            <person name="Veneault-Fourrey C."/>
            <person name="LaButti K."/>
            <person name="Lindquist E.A."/>
            <person name="Lipzen A."/>
            <person name="Lundell T."/>
            <person name="Morin E."/>
            <person name="Murat C."/>
            <person name="Riley R."/>
            <person name="Ohm R."/>
            <person name="Sun H."/>
            <person name="Tunlid A."/>
            <person name="Henrissat B."/>
            <person name="Grigoriev I.V."/>
            <person name="Hibbett D.S."/>
            <person name="Martin F."/>
        </authorList>
    </citation>
    <scope>NUCLEOTIDE SEQUENCE [LARGE SCALE GENOMIC DNA]</scope>
    <source>
        <strain evidence="2">MAFF 305830</strain>
    </source>
</reference>
<evidence type="ECO:0000313" key="1">
    <source>
        <dbReference type="EMBL" id="KIM27326.1"/>
    </source>
</evidence>
<reference evidence="1 2" key="1">
    <citation type="submission" date="2014-04" db="EMBL/GenBank/DDBJ databases">
        <authorList>
            <consortium name="DOE Joint Genome Institute"/>
            <person name="Kuo A."/>
            <person name="Zuccaro A."/>
            <person name="Kohler A."/>
            <person name="Nagy L.G."/>
            <person name="Floudas D."/>
            <person name="Copeland A."/>
            <person name="Barry K.W."/>
            <person name="Cichocki N."/>
            <person name="Veneault-Fourrey C."/>
            <person name="LaButti K."/>
            <person name="Lindquist E.A."/>
            <person name="Lipzen A."/>
            <person name="Lundell T."/>
            <person name="Morin E."/>
            <person name="Murat C."/>
            <person name="Sun H."/>
            <person name="Tunlid A."/>
            <person name="Henrissat B."/>
            <person name="Grigoriev I.V."/>
            <person name="Hibbett D.S."/>
            <person name="Martin F."/>
            <person name="Nordberg H.P."/>
            <person name="Cantor M.N."/>
            <person name="Hua S.X."/>
        </authorList>
    </citation>
    <scope>NUCLEOTIDE SEQUENCE [LARGE SCALE GENOMIC DNA]</scope>
    <source>
        <strain evidence="1 2">MAFF 305830</strain>
    </source>
</reference>
<dbReference type="HOGENOM" id="CLU_847633_0_0_1"/>
<dbReference type="EMBL" id="KN824299">
    <property type="protein sequence ID" value="KIM27326.1"/>
    <property type="molecule type" value="Genomic_DNA"/>
</dbReference>
<dbReference type="OrthoDB" id="3262102at2759"/>
<proteinExistence type="predicted"/>
<evidence type="ECO:0008006" key="3">
    <source>
        <dbReference type="Google" id="ProtNLM"/>
    </source>
</evidence>
<dbReference type="AlphaFoldDB" id="A0A0C3B770"/>
<gene>
    <name evidence="1" type="ORF">M408DRAFT_24553</name>
</gene>
<accession>A0A0C3B770</accession>
<organism evidence="1 2">
    <name type="scientific">Serendipita vermifera MAFF 305830</name>
    <dbReference type="NCBI Taxonomy" id="933852"/>
    <lineage>
        <taxon>Eukaryota</taxon>
        <taxon>Fungi</taxon>
        <taxon>Dikarya</taxon>
        <taxon>Basidiomycota</taxon>
        <taxon>Agaricomycotina</taxon>
        <taxon>Agaricomycetes</taxon>
        <taxon>Sebacinales</taxon>
        <taxon>Serendipitaceae</taxon>
        <taxon>Serendipita</taxon>
    </lineage>
</organism>
<sequence>MQPPCERLPVELWHQIIRDALKNPCLNEVEDHDQDQHSYEKMLRVQDVTTRRQVQQELGVTRRNVRSVCRSWRGFTDTIFDEWVEVNDLLSKRSLYSPRAVAASYIDYSATEAFGRIETKEPSDHPKSGRPRNQIQHRARILTLNSSLSSIDTFLHLHGHIFPTLQVLDLRPATTFLTPKGGVSAGPDFFSTLSSLFPALSSLLVDVPGSSTPDVLDFPHLRRLSYNIIGQSRLSDWQRGAQIAKWSLPAIEHVSLNPVGCSADWEMVLSALRAWGTKLKSLCLAAEFPDSRGIIVGAKDWSICPQLKVLRFEGTNVCREVTEGPSSIGKATDTPQWHPFYQVAAVEP</sequence>